<dbReference type="Proteomes" id="UP000031668">
    <property type="component" value="Unassembled WGS sequence"/>
</dbReference>
<evidence type="ECO:0000313" key="2">
    <source>
        <dbReference type="EMBL" id="KII74078.1"/>
    </source>
</evidence>
<dbReference type="InterPro" id="IPR013212">
    <property type="entry name" value="Mad3/Bub1_I"/>
</dbReference>
<accession>A0A0C2JX79</accession>
<dbReference type="GO" id="GO:0007094">
    <property type="term" value="P:mitotic spindle assembly checkpoint signaling"/>
    <property type="evidence" value="ECO:0007669"/>
    <property type="project" value="InterPro"/>
</dbReference>
<dbReference type="GO" id="GO:0032991">
    <property type="term" value="C:protein-containing complex"/>
    <property type="evidence" value="ECO:0007669"/>
    <property type="project" value="UniProtKB-ARBA"/>
</dbReference>
<dbReference type="PANTHER" id="PTHR14030">
    <property type="entry name" value="MITOTIC CHECKPOINT SERINE/THREONINE-PROTEIN KINASE BUB1"/>
    <property type="match status" value="1"/>
</dbReference>
<dbReference type="PROSITE" id="PS51489">
    <property type="entry name" value="BUB1_N"/>
    <property type="match status" value="1"/>
</dbReference>
<reference evidence="2 3" key="1">
    <citation type="journal article" date="2014" name="Genome Biol. Evol.">
        <title>The genome of the myxosporean Thelohanellus kitauei shows adaptations to nutrient acquisition within its fish host.</title>
        <authorList>
            <person name="Yang Y."/>
            <person name="Xiong J."/>
            <person name="Zhou Z."/>
            <person name="Huo F."/>
            <person name="Miao W."/>
            <person name="Ran C."/>
            <person name="Liu Y."/>
            <person name="Zhang J."/>
            <person name="Feng J."/>
            <person name="Wang M."/>
            <person name="Wang M."/>
            <person name="Wang L."/>
            <person name="Yao B."/>
        </authorList>
    </citation>
    <scope>NUCLEOTIDE SEQUENCE [LARGE SCALE GENOMIC DNA]</scope>
    <source>
        <strain evidence="2">Wuqing</strain>
    </source>
</reference>
<dbReference type="SMART" id="SM00777">
    <property type="entry name" value="Mad3_BUB1_I"/>
    <property type="match status" value="1"/>
</dbReference>
<feature type="domain" description="BUB1 N-terminal" evidence="1">
    <location>
        <begin position="38"/>
        <end position="192"/>
    </location>
</feature>
<keyword evidence="2" id="KW-0418">Kinase</keyword>
<organism evidence="2 3">
    <name type="scientific">Thelohanellus kitauei</name>
    <name type="common">Myxosporean</name>
    <dbReference type="NCBI Taxonomy" id="669202"/>
    <lineage>
        <taxon>Eukaryota</taxon>
        <taxon>Metazoa</taxon>
        <taxon>Cnidaria</taxon>
        <taxon>Myxozoa</taxon>
        <taxon>Myxosporea</taxon>
        <taxon>Bivalvulida</taxon>
        <taxon>Platysporina</taxon>
        <taxon>Myxobolidae</taxon>
        <taxon>Thelohanellus</taxon>
    </lineage>
</organism>
<dbReference type="InterPro" id="IPR011990">
    <property type="entry name" value="TPR-like_helical_dom_sf"/>
</dbReference>
<dbReference type="OrthoDB" id="5986359at2759"/>
<keyword evidence="2" id="KW-0808">Transferase</keyword>
<dbReference type="AlphaFoldDB" id="A0A0C2JX79"/>
<dbReference type="GO" id="GO:0051754">
    <property type="term" value="P:meiotic sister chromatid cohesion, centromeric"/>
    <property type="evidence" value="ECO:0007669"/>
    <property type="project" value="TreeGrafter"/>
</dbReference>
<protein>
    <submittedName>
        <fullName evidence="2">Mitotic checkpoint serine/threonine-protein kinase BUB1 beta</fullName>
    </submittedName>
</protein>
<evidence type="ECO:0000313" key="3">
    <source>
        <dbReference type="Proteomes" id="UP000031668"/>
    </source>
</evidence>
<name>A0A0C2JX79_THEKT</name>
<dbReference type="Pfam" id="PF08311">
    <property type="entry name" value="Mad3_BUB1_I"/>
    <property type="match status" value="1"/>
</dbReference>
<dbReference type="InterPro" id="IPR015661">
    <property type="entry name" value="Bub1/Mad3"/>
</dbReference>
<comment type="caution">
    <text evidence="2">The sequence shown here is derived from an EMBL/GenBank/DDBJ whole genome shotgun (WGS) entry which is preliminary data.</text>
</comment>
<dbReference type="PANTHER" id="PTHR14030:SF4">
    <property type="entry name" value="BUB1 KINASE, ISOFORM A-RELATED"/>
    <property type="match status" value="1"/>
</dbReference>
<gene>
    <name evidence="2" type="ORF">RF11_00064</name>
</gene>
<dbReference type="SUPFAM" id="SSF48452">
    <property type="entry name" value="TPR-like"/>
    <property type="match status" value="1"/>
</dbReference>
<evidence type="ECO:0000259" key="1">
    <source>
        <dbReference type="PROSITE" id="PS51489"/>
    </source>
</evidence>
<dbReference type="GO" id="GO:0004672">
    <property type="term" value="F:protein kinase activity"/>
    <property type="evidence" value="ECO:0007669"/>
    <property type="project" value="TreeGrafter"/>
</dbReference>
<dbReference type="Gene3D" id="1.25.40.430">
    <property type="match status" value="1"/>
</dbReference>
<dbReference type="EMBL" id="JWZT01000567">
    <property type="protein sequence ID" value="KII74078.1"/>
    <property type="molecule type" value="Genomic_DNA"/>
</dbReference>
<proteinExistence type="predicted"/>
<keyword evidence="3" id="KW-1185">Reference proteome</keyword>
<sequence length="521" mass="60403">MSWENNKENVIPIVGGRPANCILHPIEGNTIQNSKNDFERLIVQEFDNKVRLLDIWSEYITWFEQVNLTGKNFKGHIERALNDLDQANEVFELDKYVKLWLKYASLLDQKDDIFQYLISSGIGFSNSILYTTYAYFCETSKDFRRAEEVYNLGLQRKAKPKTDLEQAYREFLKRLDTKPELPYRSETIQARTAFTDILLSSGKVAVDRVSHLTRPEPSNIHHIENNHQDQLVSSTGSMHSYRSGWKHPFIKSQAEKDNIMPPTQWEGVKLATGRLPSPAKSGISVHKIFQDKDIINFRRNRFHLLYPSTIPFTKEDGNRDPWLVATELENKIGDVEYSMEELMSLRLFHLKSSGVVHISNHIRVTFSLQPRGTPEDLRGLIWILEWTGSRRGDKIVNHPWSSHDQRGANFYKKQLLSPNPNRAHLRMEGPGSGFGMTKLRKYKTASGAPKTAISPTATELPQLRGWSWTLKWTESRWAIKLQTIWIEPWPERSKFLLKENAICKKPYGDREHKEHSRSLLS</sequence>